<comment type="similarity">
    <text evidence="3">Belongs to the transpeptidase family.</text>
</comment>
<dbReference type="InterPro" id="IPR017790">
    <property type="entry name" value="Penicillin-binding_protein_2"/>
</dbReference>
<evidence type="ECO:0000256" key="14">
    <source>
        <dbReference type="SAM" id="Phobius"/>
    </source>
</evidence>
<dbReference type="InterPro" id="IPR005311">
    <property type="entry name" value="PBP_dimer"/>
</dbReference>
<keyword evidence="11 14" id="KW-1133">Transmembrane helix</keyword>
<dbReference type="Gene3D" id="3.40.710.10">
    <property type="entry name" value="DD-peptidase/beta-lactamase superfamily"/>
    <property type="match status" value="1"/>
</dbReference>
<keyword evidence="10" id="KW-0573">Peptidoglycan synthesis</keyword>
<evidence type="ECO:0000256" key="5">
    <source>
        <dbReference type="ARBA" id="ARBA00022519"/>
    </source>
</evidence>
<keyword evidence="8" id="KW-0378">Hydrolase</keyword>
<dbReference type="GO" id="GO:0009252">
    <property type="term" value="P:peptidoglycan biosynthetic process"/>
    <property type="evidence" value="ECO:0007669"/>
    <property type="project" value="UniProtKB-KW"/>
</dbReference>
<accession>A0A2T4UER4</accession>
<dbReference type="InterPro" id="IPR036138">
    <property type="entry name" value="PBP_dimer_sf"/>
</dbReference>
<evidence type="ECO:0000256" key="12">
    <source>
        <dbReference type="ARBA" id="ARBA00023136"/>
    </source>
</evidence>
<protein>
    <submittedName>
        <fullName evidence="17">Penicillin-binding protein 2</fullName>
    </submittedName>
</protein>
<keyword evidence="7 14" id="KW-0812">Transmembrane</keyword>
<dbReference type="Pfam" id="PF00905">
    <property type="entry name" value="Transpeptidase"/>
    <property type="match status" value="1"/>
</dbReference>
<dbReference type="GO" id="GO:0071972">
    <property type="term" value="F:peptidoglycan L,D-transpeptidase activity"/>
    <property type="evidence" value="ECO:0007669"/>
    <property type="project" value="TreeGrafter"/>
</dbReference>
<proteinExistence type="inferred from homology"/>
<dbReference type="GO" id="GO:0071555">
    <property type="term" value="P:cell wall organization"/>
    <property type="evidence" value="ECO:0007669"/>
    <property type="project" value="UniProtKB-KW"/>
</dbReference>
<keyword evidence="9" id="KW-0133">Cell shape</keyword>
<dbReference type="GO" id="GO:0009002">
    <property type="term" value="F:serine-type D-Ala-D-Ala carboxypeptidase activity"/>
    <property type="evidence" value="ECO:0007669"/>
    <property type="project" value="InterPro"/>
</dbReference>
<dbReference type="PANTHER" id="PTHR30627">
    <property type="entry name" value="PEPTIDOGLYCAN D,D-TRANSPEPTIDASE"/>
    <property type="match status" value="1"/>
</dbReference>
<feature type="transmembrane region" description="Helical" evidence="14">
    <location>
        <begin position="20"/>
        <end position="40"/>
    </location>
</feature>
<dbReference type="Proteomes" id="UP000240739">
    <property type="component" value="Unassembled WGS sequence"/>
</dbReference>
<dbReference type="InterPro" id="IPR001460">
    <property type="entry name" value="PCN-bd_Tpept"/>
</dbReference>
<dbReference type="SUPFAM" id="SSF56601">
    <property type="entry name" value="beta-lactamase/transpeptidase-like"/>
    <property type="match status" value="1"/>
</dbReference>
<evidence type="ECO:0000256" key="8">
    <source>
        <dbReference type="ARBA" id="ARBA00022801"/>
    </source>
</evidence>
<comment type="caution">
    <text evidence="17">The sequence shown here is derived from an EMBL/GenBank/DDBJ whole genome shotgun (WGS) entry which is preliminary data.</text>
</comment>
<keyword evidence="5" id="KW-0997">Cell inner membrane</keyword>
<dbReference type="Pfam" id="PF03717">
    <property type="entry name" value="PBP_dimer"/>
    <property type="match status" value="1"/>
</dbReference>
<feature type="domain" description="Penicillin-binding protein dimerisation" evidence="16">
    <location>
        <begin position="63"/>
        <end position="269"/>
    </location>
</feature>
<dbReference type="EMBL" id="PYYB01000002">
    <property type="protein sequence ID" value="PTL56278.1"/>
    <property type="molecule type" value="Genomic_DNA"/>
</dbReference>
<evidence type="ECO:0000256" key="4">
    <source>
        <dbReference type="ARBA" id="ARBA00022475"/>
    </source>
</evidence>
<evidence type="ECO:0000313" key="17">
    <source>
        <dbReference type="EMBL" id="PTL56278.1"/>
    </source>
</evidence>
<dbReference type="InterPro" id="IPR012338">
    <property type="entry name" value="Beta-lactam/transpept-like"/>
</dbReference>
<evidence type="ECO:0000256" key="1">
    <source>
        <dbReference type="ARBA" id="ARBA00004167"/>
    </source>
</evidence>
<keyword evidence="18" id="KW-1185">Reference proteome</keyword>
<evidence type="ECO:0000256" key="6">
    <source>
        <dbReference type="ARBA" id="ARBA00022670"/>
    </source>
</evidence>
<evidence type="ECO:0000256" key="13">
    <source>
        <dbReference type="ARBA" id="ARBA00023316"/>
    </source>
</evidence>
<evidence type="ECO:0000259" key="16">
    <source>
        <dbReference type="Pfam" id="PF03717"/>
    </source>
</evidence>
<keyword evidence="12 14" id="KW-0472">Membrane</keyword>
<evidence type="ECO:0000256" key="9">
    <source>
        <dbReference type="ARBA" id="ARBA00022960"/>
    </source>
</evidence>
<evidence type="ECO:0000256" key="3">
    <source>
        <dbReference type="ARBA" id="ARBA00007171"/>
    </source>
</evidence>
<dbReference type="AlphaFoldDB" id="A0A2T4UER4"/>
<reference evidence="17 18" key="1">
    <citation type="submission" date="2018-03" db="EMBL/GenBank/DDBJ databases">
        <title>Aquarubrobacter algicola gen. nov., sp. nov., a novel actinobacterium isolated from shallow eutrophic lake during the end of cyanobacterial harmful algal blooms.</title>
        <authorList>
            <person name="Chun S.J."/>
        </authorList>
    </citation>
    <scope>NUCLEOTIDE SEQUENCE [LARGE SCALE GENOMIC DNA]</scope>
    <source>
        <strain evidence="17 18">Seoho-28</strain>
    </source>
</reference>
<dbReference type="NCBIfam" id="TIGR03423">
    <property type="entry name" value="pbp2_mrdA"/>
    <property type="match status" value="1"/>
</dbReference>
<comment type="subcellular location">
    <subcellularLocation>
        <location evidence="2">Cell membrane</location>
    </subcellularLocation>
    <subcellularLocation>
        <location evidence="1">Membrane</location>
        <topology evidence="1">Single-pass membrane protein</topology>
    </subcellularLocation>
</comment>
<evidence type="ECO:0000256" key="10">
    <source>
        <dbReference type="ARBA" id="ARBA00022984"/>
    </source>
</evidence>
<dbReference type="GO" id="GO:0006508">
    <property type="term" value="P:proteolysis"/>
    <property type="evidence" value="ECO:0007669"/>
    <property type="project" value="UniProtKB-KW"/>
</dbReference>
<sequence>MMEPMNDRRPPITPQLALRVAVVGGLAFILFGIVFFRLWYLQVLDGDRYLAQAQSNRVRVERVQAPRGTIVDREGRTLVGNRVATLIQLDPEKIPEEEKTAALEWGQRVTARLQRPKGQRGRFGVPIPPVQTAQMRRLFERLSPIIGISVRELQRRTVRSIAQVPYARVTLKADVTQAQSAFIQERIDQFDGVDVGERYLRDYPDRSLAAQLIGTTGEISPGQLEDKERYRGVAQGTVIGQSGLEYAYDEFLRGRDGQERIVVNAQGENRGQATSRAPQVGRTVRLTLDIKLQKAAEAALQRGIDSAAGKGSRAGAFVAMDPRNGHLFAMGSLPSYDPAELARPISDQRYDELFSEDGDKPLFNRATQALYPTGSIFKPITAIAGVEAGKITPGEVINDNGCIEVGANKEERCNANKAVHGAVNMARSLEVSSNIYYYLLGQRLDSTAEPLQKWARRLGLDHRTGIDIFGEAEGRVPDRAWRKRVGEEEADCRKRRKVPSCGISDMRPWTFGDNLNLAIGQGDVGATPLQMAVAYAAIENGGKIVRPQLAARVEDDQGRELQTLSKPSTKRYDIDQGALAAVREGLRLAASGPEGTSVDVFQGWPHARFPVHGKTGTAVIKNAQGEFEQSWYAAYVPDPKRPIVVVATVEKGGYGAAAAAPVVRQIMEQFYFGRVGKFRVGESTTL</sequence>
<evidence type="ECO:0000256" key="11">
    <source>
        <dbReference type="ARBA" id="ARBA00022989"/>
    </source>
</evidence>
<keyword evidence="13" id="KW-0961">Cell wall biogenesis/degradation</keyword>
<evidence type="ECO:0000313" key="18">
    <source>
        <dbReference type="Proteomes" id="UP000240739"/>
    </source>
</evidence>
<keyword evidence="6" id="KW-0645">Protease</keyword>
<dbReference type="GO" id="GO:0008360">
    <property type="term" value="P:regulation of cell shape"/>
    <property type="evidence" value="ECO:0007669"/>
    <property type="project" value="UniProtKB-KW"/>
</dbReference>
<evidence type="ECO:0000256" key="7">
    <source>
        <dbReference type="ARBA" id="ARBA00022692"/>
    </source>
</evidence>
<evidence type="ECO:0000259" key="15">
    <source>
        <dbReference type="Pfam" id="PF00905"/>
    </source>
</evidence>
<dbReference type="SUPFAM" id="SSF56519">
    <property type="entry name" value="Penicillin binding protein dimerisation domain"/>
    <property type="match status" value="1"/>
</dbReference>
<feature type="domain" description="Penicillin-binding protein transpeptidase" evidence="15">
    <location>
        <begin position="315"/>
        <end position="668"/>
    </location>
</feature>
<name>A0A2T4UER4_9ACTN</name>
<dbReference type="GO" id="GO:0008658">
    <property type="term" value="F:penicillin binding"/>
    <property type="evidence" value="ECO:0007669"/>
    <property type="project" value="InterPro"/>
</dbReference>
<gene>
    <name evidence="17" type="primary">mrdA</name>
    <name evidence="17" type="ORF">C7Y72_14980</name>
</gene>
<dbReference type="PANTHER" id="PTHR30627:SF2">
    <property type="entry name" value="PEPTIDOGLYCAN D,D-TRANSPEPTIDASE MRDA"/>
    <property type="match status" value="1"/>
</dbReference>
<dbReference type="InterPro" id="IPR050515">
    <property type="entry name" value="Beta-lactam/transpept"/>
</dbReference>
<keyword evidence="4" id="KW-1003">Cell membrane</keyword>
<organism evidence="17 18">
    <name type="scientific">Paraconexibacter algicola</name>
    <dbReference type="NCBI Taxonomy" id="2133960"/>
    <lineage>
        <taxon>Bacteria</taxon>
        <taxon>Bacillati</taxon>
        <taxon>Actinomycetota</taxon>
        <taxon>Thermoleophilia</taxon>
        <taxon>Solirubrobacterales</taxon>
        <taxon>Paraconexibacteraceae</taxon>
        <taxon>Paraconexibacter</taxon>
    </lineage>
</organism>
<evidence type="ECO:0000256" key="2">
    <source>
        <dbReference type="ARBA" id="ARBA00004236"/>
    </source>
</evidence>
<dbReference type="GO" id="GO:0005886">
    <property type="term" value="C:plasma membrane"/>
    <property type="evidence" value="ECO:0007669"/>
    <property type="project" value="UniProtKB-SubCell"/>
</dbReference>
<dbReference type="Gene3D" id="3.90.1310.10">
    <property type="entry name" value="Penicillin-binding protein 2a (Domain 2)"/>
    <property type="match status" value="1"/>
</dbReference>